<dbReference type="PANTHER" id="PTHR34978:SF3">
    <property type="entry name" value="SLR0241 PROTEIN"/>
    <property type="match status" value="1"/>
</dbReference>
<dbReference type="CDD" id="cd07326">
    <property type="entry name" value="M56_BlaR1_MecR1_like"/>
    <property type="match status" value="1"/>
</dbReference>
<keyword evidence="8" id="KW-0812">Transmembrane</keyword>
<accession>A0A6L3W1P5</accession>
<reference evidence="10 11" key="1">
    <citation type="submission" date="2019-09" db="EMBL/GenBank/DDBJ databases">
        <title>Actinomadura physcomitrii sp. nov., a novel actinomycete isolated from moss [Physcomitrium sphaericum (Ludw) Fuernr].</title>
        <authorList>
            <person name="Liu C."/>
            <person name="Zhuang X."/>
        </authorList>
    </citation>
    <scope>NUCLEOTIDE SEQUENCE [LARGE SCALE GENOMIC DNA]</scope>
    <source>
        <strain evidence="10 11">CYP1-1B</strain>
    </source>
</reference>
<keyword evidence="11" id="KW-1185">Reference proteome</keyword>
<evidence type="ECO:0000256" key="1">
    <source>
        <dbReference type="ARBA" id="ARBA00022670"/>
    </source>
</evidence>
<keyword evidence="2" id="KW-0479">Metal-binding</keyword>
<keyword evidence="4 6" id="KW-0862">Zinc</keyword>
<keyword evidence="3 6" id="KW-0378">Hydrolase</keyword>
<dbReference type="EMBL" id="WBMR01000022">
    <property type="protein sequence ID" value="KAB2384478.1"/>
    <property type="molecule type" value="Genomic_DNA"/>
</dbReference>
<keyword evidence="8" id="KW-1133">Transmembrane helix</keyword>
<keyword evidence="5 6" id="KW-0482">Metalloprotease</keyword>
<feature type="transmembrane region" description="Helical" evidence="8">
    <location>
        <begin position="36"/>
        <end position="58"/>
    </location>
</feature>
<comment type="similarity">
    <text evidence="6">Belongs to the peptidase M48 family.</text>
</comment>
<comment type="caution">
    <text evidence="10">The sequence shown here is derived from an EMBL/GenBank/DDBJ whole genome shotgun (WGS) entry which is preliminary data.</text>
</comment>
<feature type="region of interest" description="Disordered" evidence="7">
    <location>
        <begin position="1"/>
        <end position="31"/>
    </location>
</feature>
<sequence>MARSWRGSPRASRPRTPGGCWRSSAAAPPTTGTERVLFPVLALAVSAVLLGFLAGPVLDRSRRRSAGPGAAIACWTAALAGTLIANAAVVVVALIAPPGPGHGLVQWLRDCLPHHGAPAVVMAAAATLVLMTACCSRLASGLPRLGRAVRHRRRHREMLRLVAREDGRHADVLVLDHPVPVAYSLPARRRPIVVSTGAQEALSDAELGAVLAHERAHLRQRHHALLLMLDLVHALMPWLPTVRRAKARLPLLLEMAADDAAASVYGRRTLVDALCRLSAAPGAAGALGAAGASGPAALVERVLRLETSAPVRARG</sequence>
<dbReference type="Gene3D" id="3.30.2010.10">
    <property type="entry name" value="Metalloproteases ('zincins'), catalytic domain"/>
    <property type="match status" value="1"/>
</dbReference>
<dbReference type="AlphaFoldDB" id="A0A6L3W1P5"/>
<feature type="transmembrane region" description="Helical" evidence="8">
    <location>
        <begin position="70"/>
        <end position="96"/>
    </location>
</feature>
<name>A0A6L3W1P5_9ACTN</name>
<comment type="cofactor">
    <cofactor evidence="6">
        <name>Zn(2+)</name>
        <dbReference type="ChEBI" id="CHEBI:29105"/>
    </cofactor>
    <text evidence="6">Binds 1 zinc ion per subunit.</text>
</comment>
<dbReference type="Pfam" id="PF01435">
    <property type="entry name" value="Peptidase_M48"/>
    <property type="match status" value="1"/>
</dbReference>
<dbReference type="OrthoDB" id="9785340at2"/>
<evidence type="ECO:0000256" key="4">
    <source>
        <dbReference type="ARBA" id="ARBA00022833"/>
    </source>
</evidence>
<dbReference type="PANTHER" id="PTHR34978">
    <property type="entry name" value="POSSIBLE SENSOR-TRANSDUCER PROTEIN BLAR"/>
    <property type="match status" value="1"/>
</dbReference>
<evidence type="ECO:0000313" key="10">
    <source>
        <dbReference type="EMBL" id="KAB2384478.1"/>
    </source>
</evidence>
<dbReference type="InterPro" id="IPR001915">
    <property type="entry name" value="Peptidase_M48"/>
</dbReference>
<protein>
    <submittedName>
        <fullName evidence="10">M56 family metallopeptidase</fullName>
    </submittedName>
</protein>
<gene>
    <name evidence="10" type="ORF">F9B16_10935</name>
</gene>
<organism evidence="10 11">
    <name type="scientific">Actinomadura montaniterrae</name>
    <dbReference type="NCBI Taxonomy" id="1803903"/>
    <lineage>
        <taxon>Bacteria</taxon>
        <taxon>Bacillati</taxon>
        <taxon>Actinomycetota</taxon>
        <taxon>Actinomycetes</taxon>
        <taxon>Streptosporangiales</taxon>
        <taxon>Thermomonosporaceae</taxon>
        <taxon>Actinomadura</taxon>
    </lineage>
</organism>
<evidence type="ECO:0000256" key="6">
    <source>
        <dbReference type="RuleBase" id="RU003983"/>
    </source>
</evidence>
<evidence type="ECO:0000256" key="2">
    <source>
        <dbReference type="ARBA" id="ARBA00022723"/>
    </source>
</evidence>
<evidence type="ECO:0000256" key="8">
    <source>
        <dbReference type="SAM" id="Phobius"/>
    </source>
</evidence>
<dbReference type="Proteomes" id="UP000483004">
    <property type="component" value="Unassembled WGS sequence"/>
</dbReference>
<dbReference type="GO" id="GO:0004222">
    <property type="term" value="F:metalloendopeptidase activity"/>
    <property type="evidence" value="ECO:0007669"/>
    <property type="project" value="InterPro"/>
</dbReference>
<keyword evidence="1 6" id="KW-0645">Protease</keyword>
<feature type="non-terminal residue" evidence="10">
    <location>
        <position position="315"/>
    </location>
</feature>
<dbReference type="GO" id="GO:0046872">
    <property type="term" value="F:metal ion binding"/>
    <property type="evidence" value="ECO:0007669"/>
    <property type="project" value="UniProtKB-KW"/>
</dbReference>
<evidence type="ECO:0000256" key="3">
    <source>
        <dbReference type="ARBA" id="ARBA00022801"/>
    </source>
</evidence>
<feature type="transmembrane region" description="Helical" evidence="8">
    <location>
        <begin position="116"/>
        <end position="140"/>
    </location>
</feature>
<proteinExistence type="inferred from homology"/>
<evidence type="ECO:0000259" key="9">
    <source>
        <dbReference type="Pfam" id="PF01435"/>
    </source>
</evidence>
<evidence type="ECO:0000256" key="5">
    <source>
        <dbReference type="ARBA" id="ARBA00023049"/>
    </source>
</evidence>
<dbReference type="InterPro" id="IPR052173">
    <property type="entry name" value="Beta-lactam_resp_regulator"/>
</dbReference>
<keyword evidence="8" id="KW-0472">Membrane</keyword>
<dbReference type="GO" id="GO:0006508">
    <property type="term" value="P:proteolysis"/>
    <property type="evidence" value="ECO:0007669"/>
    <property type="project" value="UniProtKB-KW"/>
</dbReference>
<evidence type="ECO:0000313" key="11">
    <source>
        <dbReference type="Proteomes" id="UP000483004"/>
    </source>
</evidence>
<evidence type="ECO:0000256" key="7">
    <source>
        <dbReference type="SAM" id="MobiDB-lite"/>
    </source>
</evidence>
<feature type="domain" description="Peptidase M48" evidence="9">
    <location>
        <begin position="150"/>
        <end position="235"/>
    </location>
</feature>